<dbReference type="OrthoDB" id="87299at2"/>
<dbReference type="Proteomes" id="UP000036867">
    <property type="component" value="Unassembled WGS sequence"/>
</dbReference>
<evidence type="ECO:0000313" key="5">
    <source>
        <dbReference type="Proteomes" id="UP000036867"/>
    </source>
</evidence>
<evidence type="ECO:0000256" key="2">
    <source>
        <dbReference type="ARBA" id="ARBA00023315"/>
    </source>
</evidence>
<keyword evidence="2" id="KW-0012">Acyltransferase</keyword>
<dbReference type="InterPro" id="IPR016181">
    <property type="entry name" value="Acyl_CoA_acyltransferase"/>
</dbReference>
<organism evidence="4 5">
    <name type="scientific">Viridibacillus arvi</name>
    <dbReference type="NCBI Taxonomy" id="263475"/>
    <lineage>
        <taxon>Bacteria</taxon>
        <taxon>Bacillati</taxon>
        <taxon>Bacillota</taxon>
        <taxon>Bacilli</taxon>
        <taxon>Bacillales</taxon>
        <taxon>Caryophanaceae</taxon>
        <taxon>Viridibacillus</taxon>
    </lineage>
</organism>
<dbReference type="EMBL" id="LILB01000001">
    <property type="protein sequence ID" value="KOO51955.1"/>
    <property type="molecule type" value="Genomic_DNA"/>
</dbReference>
<evidence type="ECO:0000259" key="3">
    <source>
        <dbReference type="PROSITE" id="PS51186"/>
    </source>
</evidence>
<dbReference type="PANTHER" id="PTHR43800">
    <property type="entry name" value="PEPTIDYL-LYSINE N-ACETYLTRANSFERASE YJAB"/>
    <property type="match status" value="1"/>
</dbReference>
<dbReference type="AlphaFoldDB" id="A0A0M0LLM5"/>
<accession>A0A0M0LLM5</accession>
<dbReference type="PANTHER" id="PTHR43800:SF1">
    <property type="entry name" value="PEPTIDYL-LYSINE N-ACETYLTRANSFERASE YJAB"/>
    <property type="match status" value="1"/>
</dbReference>
<dbReference type="InterPro" id="IPR000182">
    <property type="entry name" value="GNAT_dom"/>
</dbReference>
<reference evidence="5" key="1">
    <citation type="submission" date="2015-08" db="EMBL/GenBank/DDBJ databases">
        <title>Fjat-10028 dsm 16317.</title>
        <authorList>
            <person name="Liu B."/>
            <person name="Wang J."/>
            <person name="Zhu Y."/>
            <person name="Liu G."/>
            <person name="Chen Q."/>
            <person name="Chen Z."/>
            <person name="Lan J."/>
            <person name="Che J."/>
            <person name="Ge C."/>
            <person name="Shi H."/>
            <person name="Pan Z."/>
            <person name="Liu X."/>
        </authorList>
    </citation>
    <scope>NUCLEOTIDE SEQUENCE [LARGE SCALE GENOMIC DNA]</scope>
    <source>
        <strain evidence="5">DSM 16317</strain>
    </source>
</reference>
<dbReference type="GO" id="GO:0016747">
    <property type="term" value="F:acyltransferase activity, transferring groups other than amino-acyl groups"/>
    <property type="evidence" value="ECO:0007669"/>
    <property type="project" value="InterPro"/>
</dbReference>
<keyword evidence="5" id="KW-1185">Reference proteome</keyword>
<dbReference type="Pfam" id="PF00583">
    <property type="entry name" value="Acetyltransf_1"/>
    <property type="match status" value="1"/>
</dbReference>
<feature type="domain" description="N-acetyltransferase" evidence="3">
    <location>
        <begin position="155"/>
        <end position="287"/>
    </location>
</feature>
<protein>
    <recommendedName>
        <fullName evidence="3">N-acetyltransferase domain-containing protein</fullName>
    </recommendedName>
</protein>
<dbReference type="CDD" id="cd04301">
    <property type="entry name" value="NAT_SF"/>
    <property type="match status" value="1"/>
</dbReference>
<proteinExistence type="predicted"/>
<evidence type="ECO:0000313" key="4">
    <source>
        <dbReference type="EMBL" id="KOO51955.1"/>
    </source>
</evidence>
<name>A0A0M0LLM5_9BACL</name>
<keyword evidence="1" id="KW-0808">Transferase</keyword>
<dbReference type="STRING" id="263475.AMD00_05890"/>
<dbReference type="Gene3D" id="3.40.630.30">
    <property type="match status" value="1"/>
</dbReference>
<comment type="caution">
    <text evidence="4">The sequence shown here is derived from an EMBL/GenBank/DDBJ whole genome shotgun (WGS) entry which is preliminary data.</text>
</comment>
<dbReference type="SUPFAM" id="SSF55729">
    <property type="entry name" value="Acyl-CoA N-acyltransferases (Nat)"/>
    <property type="match status" value="2"/>
</dbReference>
<evidence type="ECO:0000256" key="1">
    <source>
        <dbReference type="ARBA" id="ARBA00022679"/>
    </source>
</evidence>
<gene>
    <name evidence="4" type="ORF">AMD00_05890</name>
</gene>
<dbReference type="PROSITE" id="PS51186">
    <property type="entry name" value="GNAT"/>
    <property type="match status" value="1"/>
</dbReference>
<sequence>MIRMATALDIEQLAHFLASCNATSMRHIGHCGQDEQEIKSTLRQKFSDLPFENSMIIAVENEQIVAAIGLDFDEDDQSAEVWGPFVQNEVTAVLLPEMWMMLCHQLPTPLKHPHFFINVENEVAIAFTNNVGEKVRGHHYILHKDRQNHKFESTEEILQLDPANVEAFQNLHDLAFPNTYYNAQTILSRLNENQVVFCYCDNEGLKGYVYVEADAENGEGTIEYIAVDDRFRKQGIGRKLLLRGLDFLFTYNSITVISLTVEKNERGAIQLYQSADFNIVHELVFMK</sequence>